<reference evidence="1" key="1">
    <citation type="submission" date="2021-03" db="EMBL/GenBank/DDBJ databases">
        <title>Legionella lytica PCM 2298.</title>
        <authorList>
            <person name="Koper P."/>
        </authorList>
    </citation>
    <scope>NUCLEOTIDE SEQUENCE</scope>
    <source>
        <strain evidence="1">PCM 2298</strain>
    </source>
</reference>
<accession>A0ABY4Y5T0</accession>
<organism evidence="1 2">
    <name type="scientific">Legionella lytica</name>
    <dbReference type="NCBI Taxonomy" id="96232"/>
    <lineage>
        <taxon>Bacteria</taxon>
        <taxon>Pseudomonadati</taxon>
        <taxon>Pseudomonadota</taxon>
        <taxon>Gammaproteobacteria</taxon>
        <taxon>Legionellales</taxon>
        <taxon>Legionellaceae</taxon>
        <taxon>Legionella</taxon>
    </lineage>
</organism>
<evidence type="ECO:0000313" key="2">
    <source>
        <dbReference type="Proteomes" id="UP001057474"/>
    </source>
</evidence>
<dbReference type="RefSeq" id="WP_252579187.1">
    <property type="nucleotide sequence ID" value="NZ_CP071527.1"/>
</dbReference>
<keyword evidence="2" id="KW-1185">Reference proteome</keyword>
<evidence type="ECO:0008006" key="3">
    <source>
        <dbReference type="Google" id="ProtNLM"/>
    </source>
</evidence>
<dbReference type="Proteomes" id="UP001057474">
    <property type="component" value="Chromosome"/>
</dbReference>
<sequence>MNNEEEQSVADHEFLINLKEQLKKRITDDNYSTFSADIKLIENYLSENQYTQIKNCLRLILDDLKAMERWIGVNKPGALRPEFRADADSPENDYKKLQTSEYLIMPFEQGKLVKMGTSFGECHGFTYAMANPKLSPYKNPDMEIDLNQDVHNYQRFQSNRQKDQQSIKRTRLTRKYFCPAPLQQARQILNIAEKNKGKELFLSLKRVIGGHACYLSVQDDGKIRYMDPNYGAFLFHRAQDFIGNIKY</sequence>
<evidence type="ECO:0000313" key="1">
    <source>
        <dbReference type="EMBL" id="USQ12975.1"/>
    </source>
</evidence>
<gene>
    <name evidence="1" type="ORF">J2N86_09700</name>
</gene>
<proteinExistence type="predicted"/>
<name>A0ABY4Y5T0_9GAMM</name>
<protein>
    <recommendedName>
        <fullName evidence="3">Peptidase C58 YopT-type domain-containing protein</fullName>
    </recommendedName>
</protein>
<dbReference type="EMBL" id="CP071527">
    <property type="protein sequence ID" value="USQ12975.1"/>
    <property type="molecule type" value="Genomic_DNA"/>
</dbReference>